<dbReference type="SUPFAM" id="SSF54593">
    <property type="entry name" value="Glyoxalase/Bleomycin resistance protein/Dihydroxybiphenyl dioxygenase"/>
    <property type="match status" value="1"/>
</dbReference>
<gene>
    <name evidence="2" type="ORF">FCN18_16580</name>
</gene>
<dbReference type="InterPro" id="IPR029068">
    <property type="entry name" value="Glyas_Bleomycin-R_OHBP_Dase"/>
</dbReference>
<evidence type="ECO:0000313" key="3">
    <source>
        <dbReference type="Proteomes" id="UP000309992"/>
    </source>
</evidence>
<proteinExistence type="predicted"/>
<name>A0ABY2S3X1_9PSEU</name>
<reference evidence="2 3" key="1">
    <citation type="journal article" date="2015" name="Antonie Van Leeuwenhoek">
        <title>Prauserella endophytica sp. nov., an endophytic actinobacterium isolated from Tamarix taklamakanensis.</title>
        <authorList>
            <person name="Liu J.M."/>
            <person name="Habden X."/>
            <person name="Guo L."/>
            <person name="Tuo L."/>
            <person name="Jiang Z.K."/>
            <person name="Liu S.W."/>
            <person name="Liu X.F."/>
            <person name="Chen L."/>
            <person name="Li R.F."/>
            <person name="Zhang Y.Q."/>
            <person name="Sun C.H."/>
        </authorList>
    </citation>
    <scope>NUCLEOTIDE SEQUENCE [LARGE SCALE GENOMIC DNA]</scope>
    <source>
        <strain evidence="2 3">CGMCC 4.7182</strain>
    </source>
</reference>
<sequence>MYRSVLELDPEPTTEFAAPFGLVRSRAVTDEAKRVRTAPDVARQRRGEWATRAPSPQHGAFLSEDAIASAAEVLGGRVFFEVVQRLRGYAGYGAVNAPVRMAAHRRAPRPETGK</sequence>
<protein>
    <submittedName>
        <fullName evidence="2">Uncharacterized protein</fullName>
    </submittedName>
</protein>
<organism evidence="2 3">
    <name type="scientific">Prauserella endophytica</name>
    <dbReference type="NCBI Taxonomy" id="1592324"/>
    <lineage>
        <taxon>Bacteria</taxon>
        <taxon>Bacillati</taxon>
        <taxon>Actinomycetota</taxon>
        <taxon>Actinomycetes</taxon>
        <taxon>Pseudonocardiales</taxon>
        <taxon>Pseudonocardiaceae</taxon>
        <taxon>Prauserella</taxon>
        <taxon>Prauserella coralliicola group</taxon>
    </lineage>
</organism>
<feature type="region of interest" description="Disordered" evidence="1">
    <location>
        <begin position="34"/>
        <end position="57"/>
    </location>
</feature>
<evidence type="ECO:0000313" key="2">
    <source>
        <dbReference type="EMBL" id="TKG70506.1"/>
    </source>
</evidence>
<accession>A0ABY2S3X1</accession>
<dbReference type="Proteomes" id="UP000309992">
    <property type="component" value="Unassembled WGS sequence"/>
</dbReference>
<evidence type="ECO:0000256" key="1">
    <source>
        <dbReference type="SAM" id="MobiDB-lite"/>
    </source>
</evidence>
<comment type="caution">
    <text evidence="2">The sequence shown here is derived from an EMBL/GenBank/DDBJ whole genome shotgun (WGS) entry which is preliminary data.</text>
</comment>
<keyword evidence="3" id="KW-1185">Reference proteome</keyword>
<dbReference type="EMBL" id="SWMS01000008">
    <property type="protein sequence ID" value="TKG70506.1"/>
    <property type="molecule type" value="Genomic_DNA"/>
</dbReference>